<dbReference type="InterPro" id="IPR020845">
    <property type="entry name" value="AMP-binding_CS"/>
</dbReference>
<accession>A0AAD1U0T1</accession>
<dbReference type="Proteomes" id="UP001295684">
    <property type="component" value="Unassembled WGS sequence"/>
</dbReference>
<dbReference type="InterPro" id="IPR000873">
    <property type="entry name" value="AMP-dep_synth/lig_dom"/>
</dbReference>
<name>A0AAD1U0T1_EUPCR</name>
<dbReference type="GO" id="GO:0016020">
    <property type="term" value="C:membrane"/>
    <property type="evidence" value="ECO:0007669"/>
    <property type="project" value="TreeGrafter"/>
</dbReference>
<dbReference type="EMBL" id="CAMPGE010000495">
    <property type="protein sequence ID" value="CAI2359240.1"/>
    <property type="molecule type" value="Genomic_DNA"/>
</dbReference>
<dbReference type="GO" id="GO:0004467">
    <property type="term" value="F:long-chain fatty acid-CoA ligase activity"/>
    <property type="evidence" value="ECO:0007669"/>
    <property type="project" value="TreeGrafter"/>
</dbReference>
<dbReference type="InterPro" id="IPR042099">
    <property type="entry name" value="ANL_N_sf"/>
</dbReference>
<keyword evidence="1" id="KW-0547">Nucleotide-binding</keyword>
<dbReference type="PROSITE" id="PS00455">
    <property type="entry name" value="AMP_BINDING"/>
    <property type="match status" value="1"/>
</dbReference>
<protein>
    <recommendedName>
        <fullName evidence="3">AMP-dependent synthetase/ligase domain-containing protein</fullName>
    </recommendedName>
</protein>
<comment type="caution">
    <text evidence="4">The sequence shown here is derived from an EMBL/GenBank/DDBJ whole genome shotgun (WGS) entry which is preliminary data.</text>
</comment>
<dbReference type="Gene3D" id="3.40.50.12780">
    <property type="entry name" value="N-terminal domain of ligase-like"/>
    <property type="match status" value="1"/>
</dbReference>
<keyword evidence="2" id="KW-0067">ATP-binding</keyword>
<evidence type="ECO:0000259" key="3">
    <source>
        <dbReference type="Pfam" id="PF00501"/>
    </source>
</evidence>
<evidence type="ECO:0000313" key="5">
    <source>
        <dbReference type="Proteomes" id="UP001295684"/>
    </source>
</evidence>
<proteinExistence type="predicted"/>
<dbReference type="PANTHER" id="PTHR43272:SF33">
    <property type="entry name" value="AMP-BINDING DOMAIN-CONTAINING PROTEIN-RELATED"/>
    <property type="match status" value="1"/>
</dbReference>
<keyword evidence="5" id="KW-1185">Reference proteome</keyword>
<sequence>MVDSMPNGDKDLNSVIEHSLTQFASNPCLGTREMQMEETTDEEGNVKQVPKYGKYKWKTYEEVYTMAKYLARSFVNHDLCPEVNGGGEKMRMIGLYSKNREEWCITDIACVISSVVTIPLYDTLGDNSVSFIVNQTEMTTIVMGKDKIDHIIKLKTSGKIDSVQNIVLMDPTSENEKEKLRQADLKVLDYTFLLEDGEKNRVKLAKPTHKTIFTICYTSGTTGDPKGVISNHHNYAAVMGGLLKTGFDIKENDTHYSYLPLAHVFERAAHWGLLSQGGKIGYYVGDVTKIKEDCGVLKPTIFCSVPRLLNRFYDLMQDGINKLTGFKRKLLNRGVKIKMNNLMKNGSVKDSIYDALVFNKFKKILGSKVRIIITGSAPIGGEVLSFLKIAFSCRVFEAYGQTETTAGLTITNYKDGTSGHVGGVFPHNEIKLVDVPEMDYTSQDIIEGEKQPRGEICCRGFNTFIGYFKAPDKTAETKDEDGWVHTGDIGQILPNGALRIIDRKKNIFKLAQGEYIAAEKLEIAFSKLEIVQQIFIYGDSLQSYLVAVIVPEKSAVEKWAAETGKDIKGFSDEEYQQFINGEEFKNYFDTLIKETRKNEKLSGLEVPKAIFCTSEEFSVENDLLTPTFKLKRNEAKKKYLNEIKAMYKGEKLQGE</sequence>
<feature type="domain" description="AMP-dependent synthetase/ligase" evidence="3">
    <location>
        <begin position="52"/>
        <end position="468"/>
    </location>
</feature>
<evidence type="ECO:0000256" key="1">
    <source>
        <dbReference type="ARBA" id="ARBA00022741"/>
    </source>
</evidence>
<organism evidence="4 5">
    <name type="scientific">Euplotes crassus</name>
    <dbReference type="NCBI Taxonomy" id="5936"/>
    <lineage>
        <taxon>Eukaryota</taxon>
        <taxon>Sar</taxon>
        <taxon>Alveolata</taxon>
        <taxon>Ciliophora</taxon>
        <taxon>Intramacronucleata</taxon>
        <taxon>Spirotrichea</taxon>
        <taxon>Hypotrichia</taxon>
        <taxon>Euplotida</taxon>
        <taxon>Euplotidae</taxon>
        <taxon>Moneuplotes</taxon>
    </lineage>
</organism>
<gene>
    <name evidence="4" type="ORF">ECRASSUSDP1_LOCUS526</name>
</gene>
<reference evidence="4" key="1">
    <citation type="submission" date="2023-07" db="EMBL/GenBank/DDBJ databases">
        <authorList>
            <consortium name="AG Swart"/>
            <person name="Singh M."/>
            <person name="Singh A."/>
            <person name="Seah K."/>
            <person name="Emmerich C."/>
        </authorList>
    </citation>
    <scope>NUCLEOTIDE SEQUENCE</scope>
    <source>
        <strain evidence="4">DP1</strain>
    </source>
</reference>
<evidence type="ECO:0000256" key="2">
    <source>
        <dbReference type="ARBA" id="ARBA00022840"/>
    </source>
</evidence>
<dbReference type="GO" id="GO:0005524">
    <property type="term" value="F:ATP binding"/>
    <property type="evidence" value="ECO:0007669"/>
    <property type="project" value="UniProtKB-KW"/>
</dbReference>
<dbReference type="Pfam" id="PF00501">
    <property type="entry name" value="AMP-binding"/>
    <property type="match status" value="1"/>
</dbReference>
<dbReference type="GO" id="GO:0005783">
    <property type="term" value="C:endoplasmic reticulum"/>
    <property type="evidence" value="ECO:0007669"/>
    <property type="project" value="TreeGrafter"/>
</dbReference>
<dbReference type="AlphaFoldDB" id="A0AAD1U0T1"/>
<dbReference type="PANTHER" id="PTHR43272">
    <property type="entry name" value="LONG-CHAIN-FATTY-ACID--COA LIGASE"/>
    <property type="match status" value="1"/>
</dbReference>
<dbReference type="SUPFAM" id="SSF56801">
    <property type="entry name" value="Acetyl-CoA synthetase-like"/>
    <property type="match status" value="1"/>
</dbReference>
<evidence type="ECO:0000313" key="4">
    <source>
        <dbReference type="EMBL" id="CAI2359240.1"/>
    </source>
</evidence>